<evidence type="ECO:0000313" key="2">
    <source>
        <dbReference type="Proteomes" id="UP000024376"/>
    </source>
</evidence>
<dbReference type="EMBL" id="KI911162">
    <property type="protein sequence ID" value="ETR98419.1"/>
    <property type="molecule type" value="Genomic_DNA"/>
</dbReference>
<dbReference type="PANTHER" id="PTHR24148">
    <property type="entry name" value="ANKYRIN REPEAT DOMAIN-CONTAINING PROTEIN 39 HOMOLOG-RELATED"/>
    <property type="match status" value="1"/>
</dbReference>
<dbReference type="Pfam" id="PF26639">
    <property type="entry name" value="Het-6_barrel"/>
    <property type="match status" value="1"/>
</dbReference>
<sequence length="110" mass="12296">DNIDEALKQQPSLVPQDTLPPGIEKYALGRRFFITKKGYFGLGPQKAEAGDRIGVLFGSGVPFVLRRWNSAEGKRVWKIVGECYVHGIMQGEVIQKWELGSAEARMLHLV</sequence>
<dbReference type="PANTHER" id="PTHR24148:SF80">
    <property type="entry name" value="HETEROKARYON INCOMPATIBILITY DOMAIN-CONTAINING PROTEIN"/>
    <property type="match status" value="1"/>
</dbReference>
<dbReference type="Proteomes" id="UP000024376">
    <property type="component" value="Unassembled WGS sequence"/>
</dbReference>
<dbReference type="AlphaFoldDB" id="A0A024RZ73"/>
<proteinExistence type="predicted"/>
<accession>A0A024RZ73</accession>
<evidence type="ECO:0000313" key="1">
    <source>
        <dbReference type="EMBL" id="ETR98419.1"/>
    </source>
</evidence>
<dbReference type="HOGENOM" id="CLU_2177197_0_0_1"/>
<feature type="non-terminal residue" evidence="1">
    <location>
        <position position="1"/>
    </location>
</feature>
<organism evidence="1 2">
    <name type="scientific">Hypocrea jecorina (strain ATCC 56765 / BCRC 32924 / NRRL 11460 / Rut C-30)</name>
    <name type="common">Trichoderma reesei</name>
    <dbReference type="NCBI Taxonomy" id="1344414"/>
    <lineage>
        <taxon>Eukaryota</taxon>
        <taxon>Fungi</taxon>
        <taxon>Dikarya</taxon>
        <taxon>Ascomycota</taxon>
        <taxon>Pezizomycotina</taxon>
        <taxon>Sordariomycetes</taxon>
        <taxon>Hypocreomycetidae</taxon>
        <taxon>Hypocreales</taxon>
        <taxon>Hypocreaceae</taxon>
        <taxon>Trichoderma</taxon>
    </lineage>
</organism>
<name>A0A024RZ73_HYPJR</name>
<dbReference type="InterPro" id="IPR052895">
    <property type="entry name" value="HetReg/Transcr_Mod"/>
</dbReference>
<protein>
    <submittedName>
        <fullName evidence="1">Uncharacterized protein</fullName>
    </submittedName>
</protein>
<reference evidence="2" key="1">
    <citation type="journal article" date="2013" name="Ind. Biotechnol.">
        <title>Comparative genomics analysis of Trichoderma reesei strains.</title>
        <authorList>
            <person name="Koike H."/>
            <person name="Aerts A."/>
            <person name="LaButti K."/>
            <person name="Grigoriev I.V."/>
            <person name="Baker S.E."/>
        </authorList>
    </citation>
    <scope>NUCLEOTIDE SEQUENCE [LARGE SCALE GENOMIC DNA]</scope>
    <source>
        <strain evidence="2">ATCC 56765 / BCRC 32924 / NRRL 11460 / Rut C-30</strain>
    </source>
</reference>
<dbReference type="KEGG" id="trr:M419DRAFT_88961"/>
<gene>
    <name evidence="1" type="ORF">M419DRAFT_88961</name>
</gene>